<dbReference type="PANTHER" id="PTHR46599">
    <property type="entry name" value="PIGGYBAC TRANSPOSABLE ELEMENT-DERIVED PROTEIN 4"/>
    <property type="match status" value="1"/>
</dbReference>
<feature type="domain" description="PiggyBac transposable element-derived protein" evidence="1">
    <location>
        <begin position="3"/>
        <end position="143"/>
    </location>
</feature>
<dbReference type="Pfam" id="PF13843">
    <property type="entry name" value="DDE_Tnp_1_7"/>
    <property type="match status" value="1"/>
</dbReference>
<dbReference type="GeneID" id="106469605"/>
<organism evidence="2 3">
    <name type="scientific">Limulus polyphemus</name>
    <name type="common">Atlantic horseshoe crab</name>
    <dbReference type="NCBI Taxonomy" id="6850"/>
    <lineage>
        <taxon>Eukaryota</taxon>
        <taxon>Metazoa</taxon>
        <taxon>Ecdysozoa</taxon>
        <taxon>Arthropoda</taxon>
        <taxon>Chelicerata</taxon>
        <taxon>Merostomata</taxon>
        <taxon>Xiphosura</taxon>
        <taxon>Limulidae</taxon>
        <taxon>Limulus</taxon>
    </lineage>
</organism>
<sequence>MDEEIEKFLGLNIRIGLVKLGKSANYWSTNPLYKNEVASKTISQNRFQSLLTNIHFADNEAIQPDNRLGKIQTLIDKMQRKFQELYTPEESIVIDESLIPWSGRLVFRHYIPAKAYKYGIKVFKLCSSEGYVWSLQGYRGKNASSG</sequence>
<proteinExistence type="predicted"/>
<keyword evidence="2" id="KW-1185">Reference proteome</keyword>
<name>A0ABM1BNI1_LIMPO</name>
<gene>
    <name evidence="3" type="primary">LOC106469605</name>
</gene>
<dbReference type="RefSeq" id="XP_013785562.1">
    <property type="nucleotide sequence ID" value="XM_013930108.1"/>
</dbReference>
<evidence type="ECO:0000259" key="1">
    <source>
        <dbReference type="Pfam" id="PF13843"/>
    </source>
</evidence>
<protein>
    <submittedName>
        <fullName evidence="3">PiggyBac transposable element-derived protein 4-like</fullName>
    </submittedName>
</protein>
<dbReference type="InterPro" id="IPR029526">
    <property type="entry name" value="PGBD"/>
</dbReference>
<dbReference type="Proteomes" id="UP000694941">
    <property type="component" value="Unplaced"/>
</dbReference>
<dbReference type="PANTHER" id="PTHR46599:SF3">
    <property type="entry name" value="PIGGYBAC TRANSPOSABLE ELEMENT-DERIVED PROTEIN 4"/>
    <property type="match status" value="1"/>
</dbReference>
<accession>A0ABM1BNI1</accession>
<reference evidence="3" key="1">
    <citation type="submission" date="2025-08" db="UniProtKB">
        <authorList>
            <consortium name="RefSeq"/>
        </authorList>
    </citation>
    <scope>IDENTIFICATION</scope>
    <source>
        <tissue evidence="3">Muscle</tissue>
    </source>
</reference>
<evidence type="ECO:0000313" key="2">
    <source>
        <dbReference type="Proteomes" id="UP000694941"/>
    </source>
</evidence>
<evidence type="ECO:0000313" key="3">
    <source>
        <dbReference type="RefSeq" id="XP_013785562.1"/>
    </source>
</evidence>